<evidence type="ECO:0000313" key="2">
    <source>
        <dbReference type="EMBL" id="SGY33825.1"/>
    </source>
</evidence>
<evidence type="ECO:0000313" key="3">
    <source>
        <dbReference type="Proteomes" id="UP000249464"/>
    </source>
</evidence>
<feature type="region of interest" description="Disordered" evidence="1">
    <location>
        <begin position="136"/>
        <end position="198"/>
    </location>
</feature>
<dbReference type="EMBL" id="FQNC01000041">
    <property type="protein sequence ID" value="SGY33825.1"/>
    <property type="molecule type" value="Genomic_DNA"/>
</dbReference>
<dbReference type="Proteomes" id="UP000249464">
    <property type="component" value="Unassembled WGS sequence"/>
</dbReference>
<feature type="compositionally biased region" description="Polar residues" evidence="1">
    <location>
        <begin position="181"/>
        <end position="194"/>
    </location>
</feature>
<sequence>MSCEEGGSHQFSMPKKRSCCFQTVKLCCCPCWAFMSCAMSNGKSALTLLSCTFAEVVSNARGAAFTSSLGMHGGNEDGPEMTCLKCGLTRSEAGALQMMKDAEKRGLRSRRVFSSPHKGPGYFSNHGLIIPTTTITTQHSRGEPEFSYPTTSYPPPSALNRSPERLRTDRLDLPSHDHASSLGTPVTPQRSQEGNPAVAWVARQQAYQVQQHHSD</sequence>
<gene>
    <name evidence="2" type="primary">BQ5605_C002g01556</name>
    <name evidence="2" type="ORF">BQ5605_C002G01556</name>
</gene>
<accession>A0A2X0LZ21</accession>
<feature type="compositionally biased region" description="Basic and acidic residues" evidence="1">
    <location>
        <begin position="162"/>
        <end position="179"/>
    </location>
</feature>
<reference evidence="2 3" key="1">
    <citation type="submission" date="2016-11" db="EMBL/GenBank/DDBJ databases">
        <authorList>
            <person name="Jaros S."/>
            <person name="Januszkiewicz K."/>
            <person name="Wedrychowicz H."/>
        </authorList>
    </citation>
    <scope>NUCLEOTIDE SEQUENCE [LARGE SCALE GENOMIC DNA]</scope>
</reference>
<protein>
    <submittedName>
        <fullName evidence="2">BQ5605_C002g01556 protein</fullName>
    </submittedName>
</protein>
<proteinExistence type="predicted"/>
<dbReference type="AlphaFoldDB" id="A0A2X0LZ21"/>
<organism evidence="2 3">
    <name type="scientific">Microbotryum silenes-dioicae</name>
    <dbReference type="NCBI Taxonomy" id="796604"/>
    <lineage>
        <taxon>Eukaryota</taxon>
        <taxon>Fungi</taxon>
        <taxon>Dikarya</taxon>
        <taxon>Basidiomycota</taxon>
        <taxon>Pucciniomycotina</taxon>
        <taxon>Microbotryomycetes</taxon>
        <taxon>Microbotryales</taxon>
        <taxon>Microbotryaceae</taxon>
        <taxon>Microbotryum</taxon>
    </lineage>
</organism>
<name>A0A2X0LZ21_9BASI</name>
<evidence type="ECO:0000256" key="1">
    <source>
        <dbReference type="SAM" id="MobiDB-lite"/>
    </source>
</evidence>
<keyword evidence="3" id="KW-1185">Reference proteome</keyword>